<name>A0A6N8HC83_9FLAO</name>
<evidence type="ECO:0000256" key="7">
    <source>
        <dbReference type="SAM" id="SignalP"/>
    </source>
</evidence>
<evidence type="ECO:0000256" key="2">
    <source>
        <dbReference type="ARBA" id="ARBA00022723"/>
    </source>
</evidence>
<evidence type="ECO:0000259" key="8">
    <source>
        <dbReference type="Pfam" id="PF01435"/>
    </source>
</evidence>
<reference evidence="9 10" key="1">
    <citation type="submission" date="2019-12" db="EMBL/GenBank/DDBJ databases">
        <authorList>
            <person name="Sun J.-Q."/>
        </authorList>
    </citation>
    <scope>NUCLEOTIDE SEQUENCE [LARGE SCALE GENOMIC DNA]</scope>
    <source>
        <strain evidence="9 10">JCM 17928</strain>
    </source>
</reference>
<dbReference type="RefSeq" id="WP_157482526.1">
    <property type="nucleotide sequence ID" value="NZ_WOWP01000022.1"/>
</dbReference>
<dbReference type="GO" id="GO:0004222">
    <property type="term" value="F:metalloendopeptidase activity"/>
    <property type="evidence" value="ECO:0007669"/>
    <property type="project" value="InterPro"/>
</dbReference>
<evidence type="ECO:0000313" key="10">
    <source>
        <dbReference type="Proteomes" id="UP000433945"/>
    </source>
</evidence>
<dbReference type="PANTHER" id="PTHR22726:SF1">
    <property type="entry name" value="METALLOENDOPEPTIDASE OMA1, MITOCHONDRIAL"/>
    <property type="match status" value="1"/>
</dbReference>
<proteinExistence type="inferred from homology"/>
<keyword evidence="10" id="KW-1185">Reference proteome</keyword>
<evidence type="ECO:0000256" key="5">
    <source>
        <dbReference type="ARBA" id="ARBA00023049"/>
    </source>
</evidence>
<keyword evidence="4 6" id="KW-0862">Zinc</keyword>
<keyword evidence="7" id="KW-0732">Signal</keyword>
<dbReference type="EMBL" id="WOWP01000022">
    <property type="protein sequence ID" value="MUV03490.1"/>
    <property type="molecule type" value="Genomic_DNA"/>
</dbReference>
<evidence type="ECO:0000256" key="1">
    <source>
        <dbReference type="ARBA" id="ARBA00022670"/>
    </source>
</evidence>
<dbReference type="PANTHER" id="PTHR22726">
    <property type="entry name" value="METALLOENDOPEPTIDASE OMA1"/>
    <property type="match status" value="1"/>
</dbReference>
<dbReference type="CDD" id="cd07324">
    <property type="entry name" value="M48C_Oma1-like"/>
    <property type="match status" value="1"/>
</dbReference>
<feature type="signal peptide" evidence="7">
    <location>
        <begin position="1"/>
        <end position="18"/>
    </location>
</feature>
<dbReference type="Proteomes" id="UP000433945">
    <property type="component" value="Unassembled WGS sequence"/>
</dbReference>
<organism evidence="9 10">
    <name type="scientific">Flavobacterium rakeshii</name>
    <dbReference type="NCBI Taxonomy" id="1038845"/>
    <lineage>
        <taxon>Bacteria</taxon>
        <taxon>Pseudomonadati</taxon>
        <taxon>Bacteroidota</taxon>
        <taxon>Flavobacteriia</taxon>
        <taxon>Flavobacteriales</taxon>
        <taxon>Flavobacteriaceae</taxon>
        <taxon>Flavobacterium</taxon>
    </lineage>
</organism>
<keyword evidence="1 6" id="KW-0645">Protease</keyword>
<evidence type="ECO:0000313" key="9">
    <source>
        <dbReference type="EMBL" id="MUV03490.1"/>
    </source>
</evidence>
<keyword evidence="5 6" id="KW-0482">Metalloprotease</keyword>
<keyword evidence="3 6" id="KW-0378">Hydrolase</keyword>
<dbReference type="GO" id="GO:0051603">
    <property type="term" value="P:proteolysis involved in protein catabolic process"/>
    <property type="evidence" value="ECO:0007669"/>
    <property type="project" value="TreeGrafter"/>
</dbReference>
<evidence type="ECO:0000256" key="4">
    <source>
        <dbReference type="ARBA" id="ARBA00022833"/>
    </source>
</evidence>
<sequence length="428" mass="49784">MKHSLLLLFFFSFFYAEGQTSFSPLDTLSRNCATKLKVEYVKKFKNINNSREYETSAQKNIIKEIYGGLQEDFIEKIDDNNFICDGDINGYLNSLMNEILTSNSIDKDIYRILLSKDSQVNAYNTGDGTVVVNYGLFLAVDNEDELVFVICHEIGHQFLDHLKKDVEAYARLSTSEEMIKKTKEIKKQKYGKASMATNLLKNIRYQSYSERREKEIEADSIGLVFYRQTKRSPAAAISLLQKLDVSDTEKDSLVVEDYKKIFEKGGFVVKQRYFEQEESLFQTYTKDERFNTDSLKSHPDCSTRITLIKDYLDNKFLESSTASSTGFEEIKRNSVYQNLFNMFSAQDYGISLYEALKLYKHEPEDPVLKNIIYLNLVKIYDSRKNYTINRYVPKHDNLNNTKSLNRFISFISNIKMTDLETIINNFKS</sequence>
<comment type="caution">
    <text evidence="9">The sequence shown here is derived from an EMBL/GenBank/DDBJ whole genome shotgun (WGS) entry which is preliminary data.</text>
</comment>
<dbReference type="InterPro" id="IPR001915">
    <property type="entry name" value="Peptidase_M48"/>
</dbReference>
<evidence type="ECO:0000256" key="6">
    <source>
        <dbReference type="RuleBase" id="RU003983"/>
    </source>
</evidence>
<dbReference type="InterPro" id="IPR051156">
    <property type="entry name" value="Mito/Outer_Membr_Metalloprot"/>
</dbReference>
<gene>
    <name evidence="9" type="ORF">GN157_07190</name>
</gene>
<comment type="similarity">
    <text evidence="6">Belongs to the peptidase M48 family.</text>
</comment>
<protein>
    <submittedName>
        <fullName evidence="9">M48 family metalloprotease</fullName>
    </submittedName>
</protein>
<comment type="cofactor">
    <cofactor evidence="6">
        <name>Zn(2+)</name>
        <dbReference type="ChEBI" id="CHEBI:29105"/>
    </cofactor>
    <text evidence="6">Binds 1 zinc ion per subunit.</text>
</comment>
<dbReference type="OrthoDB" id="910748at2"/>
<dbReference type="GO" id="GO:0016020">
    <property type="term" value="C:membrane"/>
    <property type="evidence" value="ECO:0007669"/>
    <property type="project" value="TreeGrafter"/>
</dbReference>
<accession>A0A6N8HC83</accession>
<dbReference type="Pfam" id="PF01435">
    <property type="entry name" value="Peptidase_M48"/>
    <property type="match status" value="1"/>
</dbReference>
<feature type="chain" id="PRO_5026732344" evidence="7">
    <location>
        <begin position="19"/>
        <end position="428"/>
    </location>
</feature>
<dbReference type="GO" id="GO:0046872">
    <property type="term" value="F:metal ion binding"/>
    <property type="evidence" value="ECO:0007669"/>
    <property type="project" value="UniProtKB-KW"/>
</dbReference>
<dbReference type="AlphaFoldDB" id="A0A6N8HC83"/>
<feature type="domain" description="Peptidase M48" evidence="8">
    <location>
        <begin position="89"/>
        <end position="309"/>
    </location>
</feature>
<dbReference type="Gene3D" id="3.30.2010.10">
    <property type="entry name" value="Metalloproteases ('zincins'), catalytic domain"/>
    <property type="match status" value="1"/>
</dbReference>
<keyword evidence="2" id="KW-0479">Metal-binding</keyword>
<evidence type="ECO:0000256" key="3">
    <source>
        <dbReference type="ARBA" id="ARBA00022801"/>
    </source>
</evidence>